<evidence type="ECO:0000256" key="1">
    <source>
        <dbReference type="SAM" id="MobiDB-lite"/>
    </source>
</evidence>
<protein>
    <submittedName>
        <fullName evidence="2">Uncharacterized protein</fullName>
    </submittedName>
</protein>
<dbReference type="AlphaFoldDB" id="A0A8K0TJQ9"/>
<feature type="region of interest" description="Disordered" evidence="1">
    <location>
        <begin position="302"/>
        <end position="339"/>
    </location>
</feature>
<reference evidence="2" key="1">
    <citation type="journal article" date="2021" name="Nat. Commun.">
        <title>Genetic determinants of endophytism in the Arabidopsis root mycobiome.</title>
        <authorList>
            <person name="Mesny F."/>
            <person name="Miyauchi S."/>
            <person name="Thiergart T."/>
            <person name="Pickel B."/>
            <person name="Atanasova L."/>
            <person name="Karlsson M."/>
            <person name="Huettel B."/>
            <person name="Barry K.W."/>
            <person name="Haridas S."/>
            <person name="Chen C."/>
            <person name="Bauer D."/>
            <person name="Andreopoulos W."/>
            <person name="Pangilinan J."/>
            <person name="LaButti K."/>
            <person name="Riley R."/>
            <person name="Lipzen A."/>
            <person name="Clum A."/>
            <person name="Drula E."/>
            <person name="Henrissat B."/>
            <person name="Kohler A."/>
            <person name="Grigoriev I.V."/>
            <person name="Martin F.M."/>
            <person name="Hacquard S."/>
        </authorList>
    </citation>
    <scope>NUCLEOTIDE SEQUENCE</scope>
    <source>
        <strain evidence="2">MPI-CAGE-AT-0016</strain>
    </source>
</reference>
<keyword evidence="3" id="KW-1185">Reference proteome</keyword>
<comment type="caution">
    <text evidence="2">The sequence shown here is derived from an EMBL/GenBank/DDBJ whole genome shotgun (WGS) entry which is preliminary data.</text>
</comment>
<sequence length="749" mass="82940">MEGLHRCEKCLILLPLRPSLHSRHGLPKPSVHKSSGNACGWPIGVTATSSEIAKHQDSCLGLPPPRDKYDTLVCPKCSLPGLDWDTFGFHVNKCQDDRRKAVQNLSENMLTPDKTAAYAPCSGCGHILTKVVLAETHICDVTGDPRWFPVPGPLPDCTQPLLTWYRANSMGYGGNTVAGAYPGQEIPKEVAEGSYWLPYTTQEPYNAPVFKLMARIHDIKKYLRILPGPVPPPRPLATVTTGLKGKDKAEYLPANEDSKGGGDGIGDGDPDGNAYGDLVNDPDDHLGLGVEAHLRPCLDLDFYSDSDEEDEDNIDEDEDRDGDDKDDEGDSDVETDPTSKYARAVNQATRLRHQIHNHLVTLQDDTNAKLAYLEQAILDARKSCNRRYLILYDISFDKIETGPCPGFSWKYGHFPCPFNVQEVNMRTGYMVLARGGPNTYGANCTLLFRPNCADCAALSLAYRNWVRASKFDSSGRRLCWVLGCMKEAVNGGYCSGHRDEMHATVVTRKARPGRPGKTSWDGKTRRGDPLVVLSLDDNLAFLDTVRSVKVPYFDEKWSHIAEAVLGRARPEPDKPIVFFVDTENTIDANGKRHLVELAILSASGQKLLEYRVDHGVSISTIAKKDMWEYALRIYSRRNASEKTSGLSILQIRQQLASFGLGRETIILEWSQGSFDTDSLRKTFGSDLFPGAGTSLIGPWKALGHRGRVALQLIYPNFFPQRRRGSGPSRASRHNQGVQDDRASPAFLLP</sequence>
<feature type="compositionally biased region" description="Acidic residues" evidence="1">
    <location>
        <begin position="302"/>
        <end position="335"/>
    </location>
</feature>
<feature type="region of interest" description="Disordered" evidence="1">
    <location>
        <begin position="238"/>
        <end position="280"/>
    </location>
</feature>
<dbReference type="OrthoDB" id="5092300at2759"/>
<dbReference type="Proteomes" id="UP000813385">
    <property type="component" value="Unassembled WGS sequence"/>
</dbReference>
<name>A0A8K0TJQ9_9PEZI</name>
<accession>A0A8K0TJQ9</accession>
<evidence type="ECO:0000313" key="3">
    <source>
        <dbReference type="Proteomes" id="UP000813385"/>
    </source>
</evidence>
<organism evidence="2 3">
    <name type="scientific">Plectosphaerella cucumerina</name>
    <dbReference type="NCBI Taxonomy" id="40658"/>
    <lineage>
        <taxon>Eukaryota</taxon>
        <taxon>Fungi</taxon>
        <taxon>Dikarya</taxon>
        <taxon>Ascomycota</taxon>
        <taxon>Pezizomycotina</taxon>
        <taxon>Sordariomycetes</taxon>
        <taxon>Hypocreomycetidae</taxon>
        <taxon>Glomerellales</taxon>
        <taxon>Plectosphaerellaceae</taxon>
        <taxon>Plectosphaerella</taxon>
    </lineage>
</organism>
<feature type="region of interest" description="Disordered" evidence="1">
    <location>
        <begin position="721"/>
        <end position="749"/>
    </location>
</feature>
<proteinExistence type="predicted"/>
<feature type="compositionally biased region" description="Basic and acidic residues" evidence="1">
    <location>
        <begin position="244"/>
        <end position="260"/>
    </location>
</feature>
<gene>
    <name evidence="2" type="ORF">B0T11DRAFT_336332</name>
</gene>
<dbReference type="EMBL" id="JAGPXD010000002">
    <property type="protein sequence ID" value="KAH7366858.1"/>
    <property type="molecule type" value="Genomic_DNA"/>
</dbReference>
<evidence type="ECO:0000313" key="2">
    <source>
        <dbReference type="EMBL" id="KAH7366858.1"/>
    </source>
</evidence>